<dbReference type="Gene3D" id="1.10.510.10">
    <property type="entry name" value="Transferase(Phosphotransferase) domain 1"/>
    <property type="match status" value="1"/>
</dbReference>
<feature type="domain" description="Protein kinase" evidence="5">
    <location>
        <begin position="126"/>
        <end position="393"/>
    </location>
</feature>
<comment type="caution">
    <text evidence="6">The sequence shown here is derived from an EMBL/GenBank/DDBJ whole genome shotgun (WGS) entry which is preliminary data.</text>
</comment>
<evidence type="ECO:0000256" key="2">
    <source>
        <dbReference type="ARBA" id="ARBA00022741"/>
    </source>
</evidence>
<evidence type="ECO:0000259" key="5">
    <source>
        <dbReference type="PROSITE" id="PS50011"/>
    </source>
</evidence>
<dbReference type="EMBL" id="JANIEX010000702">
    <property type="protein sequence ID" value="KAJ3564019.1"/>
    <property type="molecule type" value="Genomic_DNA"/>
</dbReference>
<evidence type="ECO:0000256" key="4">
    <source>
        <dbReference type="ARBA" id="ARBA00022840"/>
    </source>
</evidence>
<accession>A0AAD5VM42</accession>
<evidence type="ECO:0000256" key="3">
    <source>
        <dbReference type="ARBA" id="ARBA00022777"/>
    </source>
</evidence>
<reference evidence="6" key="1">
    <citation type="submission" date="2022-07" db="EMBL/GenBank/DDBJ databases">
        <title>Genome Sequence of Leucocoprinus birnbaumii.</title>
        <authorList>
            <person name="Buettner E."/>
        </authorList>
    </citation>
    <scope>NUCLEOTIDE SEQUENCE</scope>
    <source>
        <strain evidence="6">VT141</strain>
    </source>
</reference>
<sequence length="393" mass="44362">MPHDLFPPTEMKRHSQRIPKSVLMYTTPDEYRLDLLTKALLTRRKRRALQKLKGDSAQSMIDLLHWVRRRYIAAPHVSLTLFQLKALLPPTSLTPRVRDHCRIILIKLCVTHLIFPRCFGLDDVERHGSIPVAGGGFSDIFGAAFKQQTACLKIARSSAGSDHLKLNKALIKEGILWGQLQHPNITPIYGIYSVDSLAPRMSLVLPWMENGDLTSFLINNPRTPRMPLTCDIVRGLSYLHDENIIHGDLKGANILVNDSCEAFLADFGLSSVLSDTASVTAEVRNIGPGCSYRWLAPEFLNKPGRRSKAGDVWALGGVLYEIFTRRLPFHECRENGQVIHKLMGGERPTRPQRDASDLDNIPDDMWALMIHQIWDLNPTGRPACDHILRSLKY</sequence>
<dbReference type="InterPro" id="IPR011009">
    <property type="entry name" value="Kinase-like_dom_sf"/>
</dbReference>
<name>A0AAD5VM42_9AGAR</name>
<dbReference type="InterPro" id="IPR008271">
    <property type="entry name" value="Ser/Thr_kinase_AS"/>
</dbReference>
<evidence type="ECO:0000256" key="1">
    <source>
        <dbReference type="ARBA" id="ARBA00022679"/>
    </source>
</evidence>
<dbReference type="Pfam" id="PF07714">
    <property type="entry name" value="PK_Tyr_Ser-Thr"/>
    <property type="match status" value="1"/>
</dbReference>
<dbReference type="PANTHER" id="PTHR44329">
    <property type="entry name" value="SERINE/THREONINE-PROTEIN KINASE TNNI3K-RELATED"/>
    <property type="match status" value="1"/>
</dbReference>
<dbReference type="SUPFAM" id="SSF56112">
    <property type="entry name" value="Protein kinase-like (PK-like)"/>
    <property type="match status" value="1"/>
</dbReference>
<dbReference type="PANTHER" id="PTHR44329:SF288">
    <property type="entry name" value="MITOGEN-ACTIVATED PROTEIN KINASE KINASE KINASE 20"/>
    <property type="match status" value="1"/>
</dbReference>
<dbReference type="PROSITE" id="PS50011">
    <property type="entry name" value="PROTEIN_KINASE_DOM"/>
    <property type="match status" value="1"/>
</dbReference>
<keyword evidence="4" id="KW-0067">ATP-binding</keyword>
<dbReference type="GO" id="GO:0004674">
    <property type="term" value="F:protein serine/threonine kinase activity"/>
    <property type="evidence" value="ECO:0007669"/>
    <property type="project" value="TreeGrafter"/>
</dbReference>
<proteinExistence type="predicted"/>
<dbReference type="InterPro" id="IPR051681">
    <property type="entry name" value="Ser/Thr_Kinases-Pseudokinases"/>
</dbReference>
<evidence type="ECO:0000313" key="7">
    <source>
        <dbReference type="Proteomes" id="UP001213000"/>
    </source>
</evidence>
<dbReference type="PROSITE" id="PS00108">
    <property type="entry name" value="PROTEIN_KINASE_ST"/>
    <property type="match status" value="1"/>
</dbReference>
<dbReference type="GO" id="GO:0005524">
    <property type="term" value="F:ATP binding"/>
    <property type="evidence" value="ECO:0007669"/>
    <property type="project" value="UniProtKB-KW"/>
</dbReference>
<keyword evidence="7" id="KW-1185">Reference proteome</keyword>
<keyword evidence="1" id="KW-0808">Transferase</keyword>
<dbReference type="Proteomes" id="UP001213000">
    <property type="component" value="Unassembled WGS sequence"/>
</dbReference>
<protein>
    <recommendedName>
        <fullName evidence="5">Protein kinase domain-containing protein</fullName>
    </recommendedName>
</protein>
<dbReference type="AlphaFoldDB" id="A0AAD5VM42"/>
<dbReference type="SMART" id="SM00220">
    <property type="entry name" value="S_TKc"/>
    <property type="match status" value="1"/>
</dbReference>
<keyword evidence="3" id="KW-0418">Kinase</keyword>
<keyword evidence="2" id="KW-0547">Nucleotide-binding</keyword>
<evidence type="ECO:0000313" key="6">
    <source>
        <dbReference type="EMBL" id="KAJ3564019.1"/>
    </source>
</evidence>
<dbReference type="InterPro" id="IPR001245">
    <property type="entry name" value="Ser-Thr/Tyr_kinase_cat_dom"/>
</dbReference>
<gene>
    <name evidence="6" type="ORF">NP233_g8569</name>
</gene>
<dbReference type="InterPro" id="IPR000719">
    <property type="entry name" value="Prot_kinase_dom"/>
</dbReference>
<organism evidence="6 7">
    <name type="scientific">Leucocoprinus birnbaumii</name>
    <dbReference type="NCBI Taxonomy" id="56174"/>
    <lineage>
        <taxon>Eukaryota</taxon>
        <taxon>Fungi</taxon>
        <taxon>Dikarya</taxon>
        <taxon>Basidiomycota</taxon>
        <taxon>Agaricomycotina</taxon>
        <taxon>Agaricomycetes</taxon>
        <taxon>Agaricomycetidae</taxon>
        <taxon>Agaricales</taxon>
        <taxon>Agaricineae</taxon>
        <taxon>Agaricaceae</taxon>
        <taxon>Leucocoprinus</taxon>
    </lineage>
</organism>